<organism evidence="2 3">
    <name type="scientific">Salinimonas sediminis</name>
    <dbReference type="NCBI Taxonomy" id="2303538"/>
    <lineage>
        <taxon>Bacteria</taxon>
        <taxon>Pseudomonadati</taxon>
        <taxon>Pseudomonadota</taxon>
        <taxon>Gammaproteobacteria</taxon>
        <taxon>Alteromonadales</taxon>
        <taxon>Alteromonadaceae</taxon>
        <taxon>Alteromonas/Salinimonas group</taxon>
        <taxon>Salinimonas</taxon>
    </lineage>
</organism>
<reference evidence="2 3" key="1">
    <citation type="submission" date="2018-08" db="EMBL/GenBank/DDBJ databases">
        <title>Salinimonas sediminis sp. nov., a piezophilic bacterium isolated from a deep-sea sediment sample from the New Britain Trench.</title>
        <authorList>
            <person name="Cao J."/>
        </authorList>
    </citation>
    <scope>NUCLEOTIDE SEQUENCE [LARGE SCALE GENOMIC DNA]</scope>
    <source>
        <strain evidence="2 3">N102</strain>
    </source>
</reference>
<keyword evidence="3" id="KW-1185">Reference proteome</keyword>
<dbReference type="Proteomes" id="UP000262073">
    <property type="component" value="Chromosome"/>
</dbReference>
<dbReference type="Pfam" id="PF16074">
    <property type="entry name" value="PilW"/>
    <property type="match status" value="1"/>
</dbReference>
<evidence type="ECO:0000313" key="2">
    <source>
        <dbReference type="EMBL" id="AXR07223.1"/>
    </source>
</evidence>
<keyword evidence="1" id="KW-0812">Transmembrane</keyword>
<dbReference type="RefSeq" id="WP_108566033.1">
    <property type="nucleotide sequence ID" value="NZ_CP031769.1"/>
</dbReference>
<keyword evidence="1" id="KW-1133">Transmembrane helix</keyword>
<dbReference type="Pfam" id="PF07963">
    <property type="entry name" value="N_methyl"/>
    <property type="match status" value="1"/>
</dbReference>
<dbReference type="GO" id="GO:0043683">
    <property type="term" value="P:type IV pilus assembly"/>
    <property type="evidence" value="ECO:0007669"/>
    <property type="project" value="InterPro"/>
</dbReference>
<keyword evidence="1" id="KW-0472">Membrane</keyword>
<dbReference type="OrthoDB" id="5296662at2"/>
<dbReference type="InterPro" id="IPR032092">
    <property type="entry name" value="PilW"/>
</dbReference>
<accession>A0A346NNW6</accession>
<dbReference type="InterPro" id="IPR012902">
    <property type="entry name" value="N_methyl_site"/>
</dbReference>
<dbReference type="PROSITE" id="PS00409">
    <property type="entry name" value="PROKAR_NTER_METHYL"/>
    <property type="match status" value="1"/>
</dbReference>
<proteinExistence type="predicted"/>
<evidence type="ECO:0000256" key="1">
    <source>
        <dbReference type="SAM" id="Phobius"/>
    </source>
</evidence>
<sequence length="281" mass="29819">MKRAAGFSLVELMIALVLGLVITGGIIQIMVSSRVTNGLNQAIAQVQESGRFIITRLSRDLHETGRYDQIGARIDESVDTHVESAFIQNRPIGLVGDYPALPALGSIQAADGANDTLVVNLLAAADCSGATHDHLNNTEFHVVNVYQVNNNALTCTGYDGRILRGVAPGSVSAAAVTLMDNVESFQVQYGITAIRASSQGQAVRYVTASELPLARAGTQQVVALRIGVLLRSDAGQISGIAGSQVVVLNEPAITTPDNVYSQVFSQTLTLRNMKNFVRSAQ</sequence>
<dbReference type="KEGG" id="salm:D0Y50_13210"/>
<dbReference type="EMBL" id="CP031769">
    <property type="protein sequence ID" value="AXR07223.1"/>
    <property type="molecule type" value="Genomic_DNA"/>
</dbReference>
<feature type="transmembrane region" description="Helical" evidence="1">
    <location>
        <begin position="12"/>
        <end position="31"/>
    </location>
</feature>
<protein>
    <submittedName>
        <fullName evidence="2">Pilin</fullName>
    </submittedName>
</protein>
<dbReference type="AlphaFoldDB" id="A0A346NNW6"/>
<name>A0A346NNW6_9ALTE</name>
<gene>
    <name evidence="2" type="ORF">D0Y50_13210</name>
</gene>
<evidence type="ECO:0000313" key="3">
    <source>
        <dbReference type="Proteomes" id="UP000262073"/>
    </source>
</evidence>